<dbReference type="EMBL" id="KB822720">
    <property type="protein sequence ID" value="ETN40805.1"/>
    <property type="molecule type" value="Genomic_DNA"/>
</dbReference>
<dbReference type="OrthoDB" id="4161650at2759"/>
<feature type="compositionally biased region" description="Basic and acidic residues" evidence="1">
    <location>
        <begin position="677"/>
        <end position="689"/>
    </location>
</feature>
<feature type="region of interest" description="Disordered" evidence="1">
    <location>
        <begin position="273"/>
        <end position="393"/>
    </location>
</feature>
<dbReference type="HOGENOM" id="CLU_338314_0_0_1"/>
<feature type="compositionally biased region" description="Acidic residues" evidence="1">
    <location>
        <begin position="475"/>
        <end position="485"/>
    </location>
</feature>
<feature type="region of interest" description="Disordered" evidence="1">
    <location>
        <begin position="411"/>
        <end position="433"/>
    </location>
</feature>
<dbReference type="InParanoid" id="W2RWU3"/>
<feature type="compositionally biased region" description="Low complexity" evidence="1">
    <location>
        <begin position="486"/>
        <end position="496"/>
    </location>
</feature>
<feature type="domain" description="BTB" evidence="2">
    <location>
        <begin position="71"/>
        <end position="142"/>
    </location>
</feature>
<dbReference type="VEuPathDB" id="FungiDB:HMPREF1541_05085"/>
<evidence type="ECO:0000313" key="3">
    <source>
        <dbReference type="EMBL" id="ETN40805.1"/>
    </source>
</evidence>
<dbReference type="GeneID" id="19972424"/>
<dbReference type="InterPro" id="IPR000210">
    <property type="entry name" value="BTB/POZ_dom"/>
</dbReference>
<dbReference type="PANTHER" id="PTHR23198">
    <property type="entry name" value="NUCLEOPORIN"/>
    <property type="match status" value="1"/>
</dbReference>
<name>W2RWU3_CYPE1</name>
<feature type="compositionally biased region" description="Polar residues" evidence="1">
    <location>
        <begin position="375"/>
        <end position="384"/>
    </location>
</feature>
<feature type="region of interest" description="Disordered" evidence="1">
    <location>
        <begin position="667"/>
        <end position="723"/>
    </location>
</feature>
<dbReference type="InterPro" id="IPR011333">
    <property type="entry name" value="SKP1/BTB/POZ_sf"/>
</dbReference>
<dbReference type="PROSITE" id="PS50097">
    <property type="entry name" value="BTB"/>
    <property type="match status" value="1"/>
</dbReference>
<dbReference type="SUPFAM" id="SSF54695">
    <property type="entry name" value="POZ domain"/>
    <property type="match status" value="1"/>
</dbReference>
<dbReference type="AlphaFoldDB" id="W2RWU3"/>
<dbReference type="eggNOG" id="ENOG502TFX0">
    <property type="taxonomic scope" value="Eukaryota"/>
</dbReference>
<evidence type="ECO:0000256" key="1">
    <source>
        <dbReference type="SAM" id="MobiDB-lite"/>
    </source>
</evidence>
<feature type="compositionally biased region" description="Polar residues" evidence="1">
    <location>
        <begin position="295"/>
        <end position="304"/>
    </location>
</feature>
<feature type="compositionally biased region" description="Low complexity" evidence="1">
    <location>
        <begin position="345"/>
        <end position="359"/>
    </location>
</feature>
<feature type="compositionally biased region" description="Polar residues" evidence="1">
    <location>
        <begin position="331"/>
        <end position="344"/>
    </location>
</feature>
<feature type="compositionally biased region" description="Basic and acidic residues" evidence="1">
    <location>
        <begin position="700"/>
        <end position="719"/>
    </location>
</feature>
<feature type="compositionally biased region" description="Polar residues" evidence="1">
    <location>
        <begin position="446"/>
        <end position="464"/>
    </location>
</feature>
<dbReference type="GO" id="GO:0005643">
    <property type="term" value="C:nuclear pore"/>
    <property type="evidence" value="ECO:0007669"/>
    <property type="project" value="InterPro"/>
</dbReference>
<reference evidence="3 4" key="1">
    <citation type="submission" date="2013-03" db="EMBL/GenBank/DDBJ databases">
        <title>The Genome Sequence of Phialophora europaea CBS 101466.</title>
        <authorList>
            <consortium name="The Broad Institute Genomics Platform"/>
            <person name="Cuomo C."/>
            <person name="de Hoog S."/>
            <person name="Gorbushina A."/>
            <person name="Walker B."/>
            <person name="Young S.K."/>
            <person name="Zeng Q."/>
            <person name="Gargeya S."/>
            <person name="Fitzgerald M."/>
            <person name="Haas B."/>
            <person name="Abouelleil A."/>
            <person name="Allen A.W."/>
            <person name="Alvarado L."/>
            <person name="Arachchi H.M."/>
            <person name="Berlin A.M."/>
            <person name="Chapman S.B."/>
            <person name="Gainer-Dewar J."/>
            <person name="Goldberg J."/>
            <person name="Griggs A."/>
            <person name="Gujja S."/>
            <person name="Hansen M."/>
            <person name="Howarth C."/>
            <person name="Imamovic A."/>
            <person name="Ireland A."/>
            <person name="Larimer J."/>
            <person name="McCowan C."/>
            <person name="Murphy C."/>
            <person name="Pearson M."/>
            <person name="Poon T.W."/>
            <person name="Priest M."/>
            <person name="Roberts A."/>
            <person name="Saif S."/>
            <person name="Shea T."/>
            <person name="Sisk P."/>
            <person name="Sykes S."/>
            <person name="Wortman J."/>
            <person name="Nusbaum C."/>
            <person name="Birren B."/>
        </authorList>
    </citation>
    <scope>NUCLEOTIDE SEQUENCE [LARGE SCALE GENOMIC DNA]</scope>
    <source>
        <strain evidence="3 4">CBS 101466</strain>
    </source>
</reference>
<dbReference type="Gene3D" id="3.30.710.10">
    <property type="entry name" value="Potassium Channel Kv1.1, Chain A"/>
    <property type="match status" value="1"/>
</dbReference>
<dbReference type="CDD" id="cd18186">
    <property type="entry name" value="BTB_POZ_ZBTB_KLHL-like"/>
    <property type="match status" value="1"/>
</dbReference>
<feature type="compositionally biased region" description="Low complexity" evidence="1">
    <location>
        <begin position="316"/>
        <end position="328"/>
    </location>
</feature>
<protein>
    <recommendedName>
        <fullName evidence="2">BTB domain-containing protein</fullName>
    </recommendedName>
</protein>
<organism evidence="3 4">
    <name type="scientific">Cyphellophora europaea (strain CBS 101466)</name>
    <name type="common">Phialophora europaea</name>
    <dbReference type="NCBI Taxonomy" id="1220924"/>
    <lineage>
        <taxon>Eukaryota</taxon>
        <taxon>Fungi</taxon>
        <taxon>Dikarya</taxon>
        <taxon>Ascomycota</taxon>
        <taxon>Pezizomycotina</taxon>
        <taxon>Eurotiomycetes</taxon>
        <taxon>Chaetothyriomycetidae</taxon>
        <taxon>Chaetothyriales</taxon>
        <taxon>Cyphellophoraceae</taxon>
        <taxon>Cyphellophora</taxon>
    </lineage>
</organism>
<dbReference type="STRING" id="1220924.W2RWU3"/>
<feature type="region of interest" description="Disordered" evidence="1">
    <location>
        <begin position="446"/>
        <end position="526"/>
    </location>
</feature>
<dbReference type="PANTHER" id="PTHR23198:SF6">
    <property type="entry name" value="NUCLEAR PORE COMPLEX PROTEIN NUP98-NUP96"/>
    <property type="match status" value="1"/>
</dbReference>
<feature type="region of interest" description="Disordered" evidence="1">
    <location>
        <begin position="810"/>
        <end position="841"/>
    </location>
</feature>
<dbReference type="InterPro" id="IPR037665">
    <property type="entry name" value="Nucleoporin_S59-like"/>
</dbReference>
<evidence type="ECO:0000259" key="2">
    <source>
        <dbReference type="PROSITE" id="PS50097"/>
    </source>
</evidence>
<gene>
    <name evidence="3" type="ORF">HMPREF1541_05085</name>
</gene>
<sequence length="841" mass="91192">MSHRLRYGEPDWDAPPTNLLNGEITQRPLSNKSYEELRYEQLLAMGSVKPNNTNISSFGQMKDLRSLRGQNIISIIVGESHTQAYWKIHDDLLTSSSRFMAAATKHQFIERSTRTVRLPDEAPELFDHYVTWLYSGQIVTLTLDMILGLYKLGERIMDDKFQTQCYDQIKASWSPYTVRQIVFILEQSHGPSDRLRQLCMNEVGRGILTGRYAFTSEELEKLKQWLPEIMGAVINAVAAKPVGFGPSAAAFKAANPQTTHSLFGNFGSDVTHDRDRVPPPGATHYTPNIGWHFGSSPSNPTPSSAYRGGLFSQRESTPGPTTSFGPFPAGQPTTSHLFGQSTVNQAQSSAAAGTSQTSSLFGPKWPELQPGVGPPSTTSRTAQQPYAPPSFNDFESSARAFIRATAAQVGGDTSRSASGARAPHQTRNLFGSGHVDISPWATSHQTNNVFGSSNNPTYKHTVMNNDKGKQKETQLEDGDSDDTSDDPVLTPPSSSSGLTQQNSPEVHTSRSLAPSKAETSTETEETIAARAEEEKYASDLPKSSHSLLGYKKMKGAMESVLLEQKQTKRLFQQMMDSLTSAESTVSASFEKVPSAEDLQPPESPRVIGRCNYELADYKLQLLCLKHRNLQQHANKLMDMATDIEAEASCMAKSMPSAAGVAPSVIDAPTAESQSVPRHGETVTRRKESEGPPPPNTELTAAHRSEARTQETQRKREKGFGKYADTTQSGFAKVVEGGNHASSANGANPFRTASSPFGDGSAFSTQSILTGASVAGNGPARPHVPVFGTPTPLAAPSSLGVVNVQGLGRVPGAAGVRPHSHEHQHQHQAIMNEAKSQEHRAE</sequence>
<proteinExistence type="predicted"/>
<evidence type="ECO:0000313" key="4">
    <source>
        <dbReference type="Proteomes" id="UP000030752"/>
    </source>
</evidence>
<dbReference type="Proteomes" id="UP000030752">
    <property type="component" value="Unassembled WGS sequence"/>
</dbReference>
<keyword evidence="4" id="KW-1185">Reference proteome</keyword>
<accession>W2RWU3</accession>
<feature type="compositionally biased region" description="Polar residues" evidence="1">
    <location>
        <begin position="497"/>
        <end position="512"/>
    </location>
</feature>
<dbReference type="RefSeq" id="XP_008717648.1">
    <property type="nucleotide sequence ID" value="XM_008719426.1"/>
</dbReference>